<keyword evidence="3" id="KW-0012">Acyltransferase</keyword>
<feature type="transmembrane region" description="Helical" evidence="1">
    <location>
        <begin position="31"/>
        <end position="54"/>
    </location>
</feature>
<feature type="transmembrane region" description="Helical" evidence="1">
    <location>
        <begin position="330"/>
        <end position="348"/>
    </location>
</feature>
<keyword evidence="1" id="KW-0812">Transmembrane</keyword>
<feature type="transmembrane region" description="Helical" evidence="1">
    <location>
        <begin position="360"/>
        <end position="380"/>
    </location>
</feature>
<dbReference type="RefSeq" id="WP_090682040.1">
    <property type="nucleotide sequence ID" value="NZ_FNCJ01000002.1"/>
</dbReference>
<accession>A0A1G7RF78</accession>
<evidence type="ECO:0000313" key="3">
    <source>
        <dbReference type="EMBL" id="SDG09411.1"/>
    </source>
</evidence>
<protein>
    <submittedName>
        <fullName evidence="3">Acyltransferase family protein</fullName>
    </submittedName>
</protein>
<proteinExistence type="predicted"/>
<feature type="domain" description="Acyltransferase 3" evidence="2">
    <location>
        <begin position="24"/>
        <end position="374"/>
    </location>
</feature>
<sequence length="387" mass="43154">MSTQNSLSVDLVAESTQDSALRNSGLDALRASLTLLVIFHHCAITYGAIGGWYYHEVAPEKSLASVVLVLFCTINQAYFMGLFFFLAGHYTSRSIERKGPARFLTDRFLRLGVPLLVYGLLIGPVTIALAQTSQGHTFVGTLSYLWHKGTFESGPMWFAEALLIFSVGTILWNLAFRRRDASPGNRAIQGKLPSDLMLGVGAVLTGVAALALRSFWRVGVNVWGLQLGYFSSYVVLYSAGFATAHAHWIERLPKEQVRLWWRIALIALPILPLVYFIGGHFPGLRGRPLSVIYAFWEPFVAWGTILFLLDGFQRHFHKLVGLWRPLCRRAYTIYIIHPPVLVAVALTWRHVPAYPLVKFVATGSLSCVLCYLTAGVLLRFPRLASIL</sequence>
<feature type="transmembrane region" description="Helical" evidence="1">
    <location>
        <begin position="290"/>
        <end position="309"/>
    </location>
</feature>
<dbReference type="PANTHER" id="PTHR36927">
    <property type="entry name" value="BLR4337 PROTEIN"/>
    <property type="match status" value="1"/>
</dbReference>
<evidence type="ECO:0000313" key="4">
    <source>
        <dbReference type="Proteomes" id="UP000199706"/>
    </source>
</evidence>
<feature type="transmembrane region" description="Helical" evidence="1">
    <location>
        <begin position="108"/>
        <end position="130"/>
    </location>
</feature>
<feature type="transmembrane region" description="Helical" evidence="1">
    <location>
        <begin position="156"/>
        <end position="175"/>
    </location>
</feature>
<feature type="transmembrane region" description="Helical" evidence="1">
    <location>
        <begin position="228"/>
        <end position="247"/>
    </location>
</feature>
<evidence type="ECO:0000259" key="2">
    <source>
        <dbReference type="Pfam" id="PF01757"/>
    </source>
</evidence>
<name>A0A1G7RF78_9BURK</name>
<dbReference type="Proteomes" id="UP000199706">
    <property type="component" value="Unassembled WGS sequence"/>
</dbReference>
<keyword evidence="1" id="KW-0472">Membrane</keyword>
<evidence type="ECO:0000256" key="1">
    <source>
        <dbReference type="SAM" id="Phobius"/>
    </source>
</evidence>
<gene>
    <name evidence="3" type="ORF">SAMN05216466_10285</name>
</gene>
<organism evidence="3 4">
    <name type="scientific">Paraburkholderia phenazinium</name>
    <dbReference type="NCBI Taxonomy" id="60549"/>
    <lineage>
        <taxon>Bacteria</taxon>
        <taxon>Pseudomonadati</taxon>
        <taxon>Pseudomonadota</taxon>
        <taxon>Betaproteobacteria</taxon>
        <taxon>Burkholderiales</taxon>
        <taxon>Burkholderiaceae</taxon>
        <taxon>Paraburkholderia</taxon>
    </lineage>
</organism>
<dbReference type="AlphaFoldDB" id="A0A1G7RF78"/>
<keyword evidence="1" id="KW-1133">Transmembrane helix</keyword>
<dbReference type="InterPro" id="IPR002656">
    <property type="entry name" value="Acyl_transf_3_dom"/>
</dbReference>
<dbReference type="PANTHER" id="PTHR36927:SF4">
    <property type="entry name" value="BLR5718 PROTEIN"/>
    <property type="match status" value="1"/>
</dbReference>
<feature type="transmembrane region" description="Helical" evidence="1">
    <location>
        <begin position="196"/>
        <end position="216"/>
    </location>
</feature>
<dbReference type="EMBL" id="FNCJ01000002">
    <property type="protein sequence ID" value="SDG09411.1"/>
    <property type="molecule type" value="Genomic_DNA"/>
</dbReference>
<reference evidence="3 4" key="1">
    <citation type="submission" date="2016-10" db="EMBL/GenBank/DDBJ databases">
        <authorList>
            <person name="de Groot N.N."/>
        </authorList>
    </citation>
    <scope>NUCLEOTIDE SEQUENCE [LARGE SCALE GENOMIC DNA]</scope>
    <source>
        <strain evidence="3 4">LMG 2247</strain>
    </source>
</reference>
<dbReference type="InterPro" id="IPR050623">
    <property type="entry name" value="Glucan_succinyl_AcylTrfase"/>
</dbReference>
<feature type="transmembrane region" description="Helical" evidence="1">
    <location>
        <begin position="259"/>
        <end position="278"/>
    </location>
</feature>
<feature type="transmembrane region" description="Helical" evidence="1">
    <location>
        <begin position="66"/>
        <end position="87"/>
    </location>
</feature>
<dbReference type="OrthoDB" id="5446016at2"/>
<dbReference type="GO" id="GO:0016747">
    <property type="term" value="F:acyltransferase activity, transferring groups other than amino-acyl groups"/>
    <property type="evidence" value="ECO:0007669"/>
    <property type="project" value="InterPro"/>
</dbReference>
<dbReference type="Pfam" id="PF01757">
    <property type="entry name" value="Acyl_transf_3"/>
    <property type="match status" value="1"/>
</dbReference>
<keyword evidence="3" id="KW-0808">Transferase</keyword>